<dbReference type="PROSITE" id="PS50943">
    <property type="entry name" value="HTH_CROC1"/>
    <property type="match status" value="1"/>
</dbReference>
<dbReference type="Proteomes" id="UP000782901">
    <property type="component" value="Unassembled WGS sequence"/>
</dbReference>
<dbReference type="SUPFAM" id="SSF47413">
    <property type="entry name" value="lambda repressor-like DNA-binding domains"/>
    <property type="match status" value="1"/>
</dbReference>
<evidence type="ECO:0000313" key="3">
    <source>
        <dbReference type="Proteomes" id="UP000782901"/>
    </source>
</evidence>
<dbReference type="InterPro" id="IPR010982">
    <property type="entry name" value="Lambda_DNA-bd_dom_sf"/>
</dbReference>
<dbReference type="EMBL" id="JAGZEE010000010">
    <property type="protein sequence ID" value="MBS5410773.1"/>
    <property type="molecule type" value="Genomic_DNA"/>
</dbReference>
<sequence length="90" mass="10078">MELRIKEVLEKKNLKQKDLCDLMGRSTQYISNVVNGRGSISVPVLEEIAKALKVPVASLFADYVSEKKEEPKLSDTALCPHCHKPIKLTL</sequence>
<proteinExistence type="predicted"/>
<dbReference type="Pfam" id="PF01381">
    <property type="entry name" value="HTH_3"/>
    <property type="match status" value="1"/>
</dbReference>
<dbReference type="CDD" id="cd00093">
    <property type="entry name" value="HTH_XRE"/>
    <property type="match status" value="1"/>
</dbReference>
<protein>
    <submittedName>
        <fullName evidence="2">Helix-turn-helix transcriptional regulator</fullName>
    </submittedName>
</protein>
<evidence type="ECO:0000313" key="2">
    <source>
        <dbReference type="EMBL" id="MBS5410773.1"/>
    </source>
</evidence>
<dbReference type="AlphaFoldDB" id="A0A943DQ90"/>
<dbReference type="Gene3D" id="1.10.260.40">
    <property type="entry name" value="lambda repressor-like DNA-binding domains"/>
    <property type="match status" value="1"/>
</dbReference>
<feature type="domain" description="HTH cro/C1-type" evidence="1">
    <location>
        <begin position="5"/>
        <end position="59"/>
    </location>
</feature>
<dbReference type="SMART" id="SM00530">
    <property type="entry name" value="HTH_XRE"/>
    <property type="match status" value="1"/>
</dbReference>
<comment type="caution">
    <text evidence="2">The sequence shown here is derived from an EMBL/GenBank/DDBJ whole genome shotgun (WGS) entry which is preliminary data.</text>
</comment>
<name>A0A943DQ90_BACT4</name>
<accession>A0A943DQ90</accession>
<reference evidence="2" key="1">
    <citation type="submission" date="2021-02" db="EMBL/GenBank/DDBJ databases">
        <title>Infant gut strain persistence is associated with maternal origin, phylogeny, and functional potential including surface adhesion and iron acquisition.</title>
        <authorList>
            <person name="Lou Y.C."/>
        </authorList>
    </citation>
    <scope>NUCLEOTIDE SEQUENCE</scope>
    <source>
        <strain evidence="2">L3_082_243G1_dasL3_082_243G1_maxbin2.maxbin.015s ta_sub</strain>
    </source>
</reference>
<gene>
    <name evidence="2" type="ORF">KHY35_08665</name>
</gene>
<dbReference type="InterPro" id="IPR001387">
    <property type="entry name" value="Cro/C1-type_HTH"/>
</dbReference>
<evidence type="ECO:0000259" key="1">
    <source>
        <dbReference type="PROSITE" id="PS50943"/>
    </source>
</evidence>
<organism evidence="2 3">
    <name type="scientific">Bacteroides thetaiotaomicron</name>
    <dbReference type="NCBI Taxonomy" id="818"/>
    <lineage>
        <taxon>Bacteria</taxon>
        <taxon>Pseudomonadati</taxon>
        <taxon>Bacteroidota</taxon>
        <taxon>Bacteroidia</taxon>
        <taxon>Bacteroidales</taxon>
        <taxon>Bacteroidaceae</taxon>
        <taxon>Bacteroides</taxon>
    </lineage>
</organism>
<dbReference type="GO" id="GO:0003677">
    <property type="term" value="F:DNA binding"/>
    <property type="evidence" value="ECO:0007669"/>
    <property type="project" value="InterPro"/>
</dbReference>